<proteinExistence type="predicted"/>
<name>A0ABT0F1F8_9PSED</name>
<protein>
    <submittedName>
        <fullName evidence="2">DUF1120 domain-containing protein</fullName>
    </submittedName>
</protein>
<sequence>MNLSRLLLILAPLVSCAFTSLAVADECQLNLSQPVLDYGLMNRAIRPDGAPERNLGVRNLSLNLSCSQPTDVSLFYRAMAATAERFHFADRGSYQIRIRDAVLDGHSVDIGLIAAPGQPPTQTASTLTWRPGHGVVAVQAGAPSQGRTFSAQLEVTAWVQEQGMQLRDALTWETTGVFDAIAPGLTREATLRARFAPAACEPTLSNGGLVDFGTLTKNDLSADKSTRLPPKSLTLTVGCDAPTPFALVMHDNRLGSATVNSEIYYGLGKDRRDNKIGLYSLNVDPNDASADRYPRLYRTDSTTGGKAWSSSNSNPIPIGKTSYLAFTDSAGSNAGPVLIQTLSTRVTVQAVIAPTNNLDLSSAIDLDGAGTIEIIYL</sequence>
<gene>
    <name evidence="2" type="ORF">L9059_16930</name>
</gene>
<dbReference type="EMBL" id="JAKNRW010000013">
    <property type="protein sequence ID" value="MCK1791842.1"/>
    <property type="molecule type" value="Genomic_DNA"/>
</dbReference>
<comment type="caution">
    <text evidence="2">The sequence shown here is derived from an EMBL/GenBank/DDBJ whole genome shotgun (WGS) entry which is preliminary data.</text>
</comment>
<evidence type="ECO:0000256" key="1">
    <source>
        <dbReference type="SAM" id="SignalP"/>
    </source>
</evidence>
<keyword evidence="1" id="KW-0732">Signal</keyword>
<organism evidence="2 3">
    <name type="scientific">Pseudomonas violetae</name>
    <dbReference type="NCBI Taxonomy" id="2915813"/>
    <lineage>
        <taxon>Bacteria</taxon>
        <taxon>Pseudomonadati</taxon>
        <taxon>Pseudomonadota</taxon>
        <taxon>Gammaproteobacteria</taxon>
        <taxon>Pseudomonadales</taxon>
        <taxon>Pseudomonadaceae</taxon>
        <taxon>Pseudomonas</taxon>
    </lineage>
</organism>
<feature type="chain" id="PRO_5047292894" evidence="1">
    <location>
        <begin position="25"/>
        <end position="377"/>
    </location>
</feature>
<dbReference type="RefSeq" id="WP_247292125.1">
    <property type="nucleotide sequence ID" value="NZ_JAKNRW010000013.1"/>
</dbReference>
<reference evidence="2 3" key="1">
    <citation type="submission" date="2022-02" db="EMBL/GenBank/DDBJ databases">
        <title>Comparative genomics of the first Antarctic Pseudomonas spp. capable of biotransforming 2,4,6-Trinitrotoluene.</title>
        <authorList>
            <person name="Cabrera M.A."/>
            <person name="Marquez S.L."/>
            <person name="Perez-Donoso J.M."/>
        </authorList>
    </citation>
    <scope>NUCLEOTIDE SEQUENCE [LARGE SCALE GENOMIC DNA]</scope>
    <source>
        <strain evidence="2 3">TNT19</strain>
    </source>
</reference>
<dbReference type="Pfam" id="PF06551">
    <property type="entry name" value="DUF1120"/>
    <property type="match status" value="1"/>
</dbReference>
<accession>A0ABT0F1F8</accession>
<evidence type="ECO:0000313" key="3">
    <source>
        <dbReference type="Proteomes" id="UP001299876"/>
    </source>
</evidence>
<feature type="signal peptide" evidence="1">
    <location>
        <begin position="1"/>
        <end position="24"/>
    </location>
</feature>
<keyword evidence="3" id="KW-1185">Reference proteome</keyword>
<dbReference type="Proteomes" id="UP001299876">
    <property type="component" value="Unassembled WGS sequence"/>
</dbReference>
<evidence type="ECO:0000313" key="2">
    <source>
        <dbReference type="EMBL" id="MCK1791842.1"/>
    </source>
</evidence>
<dbReference type="InterPro" id="IPR010546">
    <property type="entry name" value="DUF1120"/>
</dbReference>